<dbReference type="Pfam" id="PF21082">
    <property type="entry name" value="MS_channel_3rd"/>
    <property type="match status" value="1"/>
</dbReference>
<dbReference type="Gene3D" id="2.30.30.60">
    <property type="match status" value="1"/>
</dbReference>
<feature type="transmembrane region" description="Helical" evidence="7">
    <location>
        <begin position="85"/>
        <end position="105"/>
    </location>
</feature>
<reference evidence="11" key="1">
    <citation type="submission" date="2016-12" db="EMBL/GenBank/DDBJ databases">
        <title>Comparative genomics of four Isosphaeraceae planctomycetes: a common pool of plasmids and glycoside hydrolase genes.</title>
        <authorList>
            <person name="Ivanova A."/>
        </authorList>
    </citation>
    <scope>NUCLEOTIDE SEQUENCE [LARGE SCALE GENOMIC DNA]</scope>
    <source>
        <strain evidence="11">PX4</strain>
    </source>
</reference>
<feature type="transmembrane region" description="Helical" evidence="7">
    <location>
        <begin position="120"/>
        <end position="141"/>
    </location>
</feature>
<dbReference type="InterPro" id="IPR052702">
    <property type="entry name" value="MscS-like_channel"/>
</dbReference>
<feature type="domain" description="Mechanosensitive ion channel MscS" evidence="8">
    <location>
        <begin position="442"/>
        <end position="509"/>
    </location>
</feature>
<dbReference type="InterPro" id="IPR006685">
    <property type="entry name" value="MscS_channel_2nd"/>
</dbReference>
<dbReference type="Pfam" id="PF00924">
    <property type="entry name" value="MS_channel_2nd"/>
    <property type="match status" value="1"/>
</dbReference>
<dbReference type="RefSeq" id="WP_145952224.1">
    <property type="nucleotide sequence ID" value="NZ_CP019082.1"/>
</dbReference>
<dbReference type="PANTHER" id="PTHR30347">
    <property type="entry name" value="POTASSIUM CHANNEL RELATED"/>
    <property type="match status" value="1"/>
</dbReference>
<evidence type="ECO:0000259" key="8">
    <source>
        <dbReference type="Pfam" id="PF00924"/>
    </source>
</evidence>
<feature type="transmembrane region" description="Helical" evidence="7">
    <location>
        <begin position="396"/>
        <end position="415"/>
    </location>
</feature>
<feature type="transmembrane region" description="Helical" evidence="7">
    <location>
        <begin position="427"/>
        <end position="455"/>
    </location>
</feature>
<dbReference type="AlphaFoldDB" id="A0A1U7CTG6"/>
<dbReference type="InterPro" id="IPR010920">
    <property type="entry name" value="LSM_dom_sf"/>
</dbReference>
<dbReference type="SUPFAM" id="SSF50182">
    <property type="entry name" value="Sm-like ribonucleoproteins"/>
    <property type="match status" value="1"/>
</dbReference>
<comment type="subcellular location">
    <subcellularLocation>
        <location evidence="1">Cell membrane</location>
        <topology evidence="1">Multi-pass membrane protein</topology>
    </subcellularLocation>
</comment>
<evidence type="ECO:0000259" key="9">
    <source>
        <dbReference type="Pfam" id="PF21082"/>
    </source>
</evidence>
<feature type="transmembrane region" description="Helical" evidence="7">
    <location>
        <begin position="228"/>
        <end position="247"/>
    </location>
</feature>
<dbReference type="PANTHER" id="PTHR30347:SF1">
    <property type="entry name" value="MECHANOSENSITIVE CHANNEL MSCK"/>
    <property type="match status" value="1"/>
</dbReference>
<evidence type="ECO:0000256" key="2">
    <source>
        <dbReference type="ARBA" id="ARBA00008017"/>
    </source>
</evidence>
<dbReference type="STRING" id="1387353.BSF38_03773"/>
<evidence type="ECO:0000256" key="1">
    <source>
        <dbReference type="ARBA" id="ARBA00004651"/>
    </source>
</evidence>
<feature type="transmembrane region" description="Helical" evidence="7">
    <location>
        <begin position="38"/>
        <end position="64"/>
    </location>
</feature>
<evidence type="ECO:0000313" key="10">
    <source>
        <dbReference type="EMBL" id="APW62237.1"/>
    </source>
</evidence>
<keyword evidence="4 7" id="KW-0812">Transmembrane</keyword>
<evidence type="ECO:0000313" key="11">
    <source>
        <dbReference type="Proteomes" id="UP000186309"/>
    </source>
</evidence>
<evidence type="ECO:0000256" key="4">
    <source>
        <dbReference type="ARBA" id="ARBA00022692"/>
    </source>
</evidence>
<feature type="transmembrane region" description="Helical" evidence="7">
    <location>
        <begin position="362"/>
        <end position="384"/>
    </location>
</feature>
<organism evidence="10 11">
    <name type="scientific">Paludisphaera borealis</name>
    <dbReference type="NCBI Taxonomy" id="1387353"/>
    <lineage>
        <taxon>Bacteria</taxon>
        <taxon>Pseudomonadati</taxon>
        <taxon>Planctomycetota</taxon>
        <taxon>Planctomycetia</taxon>
        <taxon>Isosphaerales</taxon>
        <taxon>Isosphaeraceae</taxon>
        <taxon>Paludisphaera</taxon>
    </lineage>
</organism>
<keyword evidence="6 7" id="KW-0472">Membrane</keyword>
<dbReference type="InterPro" id="IPR011014">
    <property type="entry name" value="MscS_channel_TM-2"/>
</dbReference>
<dbReference type="OrthoDB" id="9809206at2"/>
<keyword evidence="11" id="KW-1185">Reference proteome</keyword>
<sequence>MKRALRSLLLGLVWASIWPSYLAVLALAASLGPWPRSTGVLAATILNALALGLLARGVLTWFFKPEGWAERYLEMPPSASRQFRGAGRVLTLAAMAMLVPAYLFLHGEISHDGRALTAPALARFLILGFEILVLASMIYHLRPSSALMLWINPDVPTEPPASADVKAAHPASPVISITRSPLGAVDSAWATWFCRRARTINRLIIAYVAIIILFDYNGYTFAARRLTLGGVESLVVFMIAWGVHRVIGRVIAWRARSGLLTYRIWSWTGAASLLSNRQQRGASGATAPRAGTVDVVADEGEWAVRLARLSTFTILAIGLATLGWIWGIDPTLLKILSERQLWTVSDGSPERMPVVLGDVVKGMTAILAGAALWRYMTTLFSFTLFRKMPDDPGIRFAVVTLCRYVALGVAVIVALESVHLGLAQIGVILAALGVGLGFGLQEIVSNFVCGIILLLERPIRIGDIVTVGETTGKVDRINIRATMIINGDNQCMIVPNREFITGKLVNWTHKDKIMRVSIKLSVAHDSNVDQVVKLLLTIAQSDFDVLSKPASSALLEEIGEMGLKFGLYAFVADPGLVGGTKHRISKAIQERFAQAGIVISSPIREITLAGIPDELTRILDVPRWAQMVGGRVDPGADGSPPPHVVDAPVVADRRVSQN</sequence>
<dbReference type="InterPro" id="IPR049278">
    <property type="entry name" value="MS_channel_C"/>
</dbReference>
<dbReference type="SUPFAM" id="SSF82861">
    <property type="entry name" value="Mechanosensitive channel protein MscS (YggB), transmembrane region"/>
    <property type="match status" value="1"/>
</dbReference>
<evidence type="ECO:0000256" key="3">
    <source>
        <dbReference type="ARBA" id="ARBA00022475"/>
    </source>
</evidence>
<evidence type="ECO:0000256" key="6">
    <source>
        <dbReference type="ARBA" id="ARBA00023136"/>
    </source>
</evidence>
<feature type="domain" description="Mechanosensitive ion channel MscS C-terminal" evidence="9">
    <location>
        <begin position="518"/>
        <end position="599"/>
    </location>
</feature>
<dbReference type="Proteomes" id="UP000186309">
    <property type="component" value="Chromosome"/>
</dbReference>
<dbReference type="InterPro" id="IPR023408">
    <property type="entry name" value="MscS_beta-dom_sf"/>
</dbReference>
<dbReference type="Gene3D" id="3.30.70.100">
    <property type="match status" value="1"/>
</dbReference>
<dbReference type="GO" id="GO:0008381">
    <property type="term" value="F:mechanosensitive monoatomic ion channel activity"/>
    <property type="evidence" value="ECO:0007669"/>
    <property type="project" value="UniProtKB-ARBA"/>
</dbReference>
<protein>
    <submittedName>
        <fullName evidence="10">Miniconductance mechanosensitive channel MscM</fullName>
    </submittedName>
</protein>
<dbReference type="InterPro" id="IPR011066">
    <property type="entry name" value="MscS_channel_C_sf"/>
</dbReference>
<dbReference type="KEGG" id="pbor:BSF38_03773"/>
<gene>
    <name evidence="10" type="primary">mscM</name>
    <name evidence="10" type="ORF">BSF38_03773</name>
</gene>
<evidence type="ECO:0000256" key="7">
    <source>
        <dbReference type="SAM" id="Phobius"/>
    </source>
</evidence>
<feature type="transmembrane region" description="Helical" evidence="7">
    <location>
        <begin position="203"/>
        <end position="222"/>
    </location>
</feature>
<dbReference type="SUPFAM" id="SSF82689">
    <property type="entry name" value="Mechanosensitive channel protein MscS (YggB), C-terminal domain"/>
    <property type="match status" value="1"/>
</dbReference>
<dbReference type="GO" id="GO:0005886">
    <property type="term" value="C:plasma membrane"/>
    <property type="evidence" value="ECO:0007669"/>
    <property type="project" value="UniProtKB-SubCell"/>
</dbReference>
<accession>A0A1U7CTG6</accession>
<evidence type="ECO:0000256" key="5">
    <source>
        <dbReference type="ARBA" id="ARBA00022989"/>
    </source>
</evidence>
<keyword evidence="5 7" id="KW-1133">Transmembrane helix</keyword>
<feature type="transmembrane region" description="Helical" evidence="7">
    <location>
        <begin position="309"/>
        <end position="328"/>
    </location>
</feature>
<keyword evidence="3" id="KW-1003">Cell membrane</keyword>
<dbReference type="EMBL" id="CP019082">
    <property type="protein sequence ID" value="APW62237.1"/>
    <property type="molecule type" value="Genomic_DNA"/>
</dbReference>
<name>A0A1U7CTG6_9BACT</name>
<comment type="similarity">
    <text evidence="2">Belongs to the MscS (TC 1.A.23) family.</text>
</comment>
<dbReference type="Gene3D" id="1.10.287.1260">
    <property type="match status" value="1"/>
</dbReference>
<proteinExistence type="inferred from homology"/>